<evidence type="ECO:0000313" key="7">
    <source>
        <dbReference type="EMBL" id="QKX59921.1"/>
    </source>
</evidence>
<feature type="active site" description="Proton donor" evidence="4">
    <location>
        <position position="342"/>
    </location>
</feature>
<feature type="domain" description="Epoxide hydrolase N-terminal" evidence="6">
    <location>
        <begin position="33"/>
        <end position="148"/>
    </location>
</feature>
<dbReference type="RefSeq" id="XP_035346098.1">
    <property type="nucleotide sequence ID" value="XM_035490205.1"/>
</dbReference>
<accession>A0A7H8R2R6</accession>
<keyword evidence="5" id="KW-0732">Signal</keyword>
<keyword evidence="2" id="KW-0058">Aromatic hydrocarbons catabolism</keyword>
<dbReference type="GeneID" id="55994556"/>
<evidence type="ECO:0000256" key="2">
    <source>
        <dbReference type="ARBA" id="ARBA00022797"/>
    </source>
</evidence>
<evidence type="ECO:0000256" key="4">
    <source>
        <dbReference type="PIRSR" id="PIRSR001112-1"/>
    </source>
</evidence>
<protein>
    <recommendedName>
        <fullName evidence="6">Epoxide hydrolase N-terminal domain-containing protein</fullName>
    </recommendedName>
</protein>
<evidence type="ECO:0000259" key="6">
    <source>
        <dbReference type="Pfam" id="PF06441"/>
    </source>
</evidence>
<dbReference type="OrthoDB" id="4215007at2759"/>
<dbReference type="Gene3D" id="3.40.50.1820">
    <property type="entry name" value="alpha/beta hydrolase"/>
    <property type="match status" value="1"/>
</dbReference>
<dbReference type="PANTHER" id="PTHR21661">
    <property type="entry name" value="EPOXIDE HYDROLASE 1-RELATED"/>
    <property type="match status" value="1"/>
</dbReference>
<dbReference type="Pfam" id="PF06441">
    <property type="entry name" value="EHN"/>
    <property type="match status" value="1"/>
</dbReference>
<dbReference type="EMBL" id="CP055901">
    <property type="protein sequence ID" value="QKX59921.1"/>
    <property type="molecule type" value="Genomic_DNA"/>
</dbReference>
<dbReference type="Proteomes" id="UP000509510">
    <property type="component" value="Chromosome IV"/>
</dbReference>
<dbReference type="KEGG" id="trg:TRUGW13939_07063"/>
<feature type="active site" description="Nucleophile" evidence="4">
    <location>
        <position position="214"/>
    </location>
</feature>
<evidence type="ECO:0000256" key="1">
    <source>
        <dbReference type="ARBA" id="ARBA00010088"/>
    </source>
</evidence>
<dbReference type="PANTHER" id="PTHR21661:SF35">
    <property type="entry name" value="EPOXIDE HYDROLASE"/>
    <property type="match status" value="1"/>
</dbReference>
<sequence>MISKLVTLALLSRFILCSSLPNVPGATFGSSPSPFEVEVDPGFIDSVYDRVLHARSPAPLDGLNPANADGPGLDDFHKIRDFWLHEYDWNKTQQSINEKFKQFTTTVESPQSNYSHPVPLHFVHHQSPRTDASPLLFIHGWPGSFLEVEHIIDLLTNPPNSSLPAFHVVAPSIPGFGFSPAPQYPGYGPLEAAHSFNSLMIQLNYTKYLINGGDFGSVILRFQANAYPENVVSVLSNFWVIRPNATDNARLAANTTTPDETQYMTALNNYVTKNSGYRFIQQTQPLTVAYSLTDSPLGFAVWIWSLIKHTLDPAIKKFTPQELITWSMMYTIQGPYAGLRFYKESQQEGNFEGFSFGTLPYVSQPAAISEFPYDAWFGLPLDWAQREGNVQVRYVHTRGGHFAAYEVPELLARDLWTWFGGLV</sequence>
<proteinExistence type="inferred from homology"/>
<dbReference type="InterPro" id="IPR010497">
    <property type="entry name" value="Epoxide_hydro_N"/>
</dbReference>
<dbReference type="PRINTS" id="PR00412">
    <property type="entry name" value="EPOXHYDRLASE"/>
</dbReference>
<keyword evidence="8" id="KW-1185">Reference proteome</keyword>
<reference evidence="8" key="1">
    <citation type="submission" date="2020-06" db="EMBL/GenBank/DDBJ databases">
        <title>A chromosome-scale genome assembly of Talaromyces rugulosus W13939.</title>
        <authorList>
            <person name="Wang B."/>
            <person name="Guo L."/>
            <person name="Ye K."/>
            <person name="Wang L."/>
        </authorList>
    </citation>
    <scope>NUCLEOTIDE SEQUENCE [LARGE SCALE GENOMIC DNA]</scope>
    <source>
        <strain evidence="8">W13939</strain>
    </source>
</reference>
<feature type="chain" id="PRO_5028991301" description="Epoxide hydrolase N-terminal domain-containing protein" evidence="5">
    <location>
        <begin position="18"/>
        <end position="423"/>
    </location>
</feature>
<evidence type="ECO:0000256" key="5">
    <source>
        <dbReference type="SAM" id="SignalP"/>
    </source>
</evidence>
<name>A0A7H8R2R6_TALRU</name>
<dbReference type="InterPro" id="IPR000639">
    <property type="entry name" value="Epox_hydrolase-like"/>
</dbReference>
<evidence type="ECO:0000313" key="8">
    <source>
        <dbReference type="Proteomes" id="UP000509510"/>
    </source>
</evidence>
<gene>
    <name evidence="7" type="ORF">TRUGW13939_07063</name>
</gene>
<feature type="signal peptide" evidence="5">
    <location>
        <begin position="1"/>
        <end position="17"/>
    </location>
</feature>
<dbReference type="InterPro" id="IPR029058">
    <property type="entry name" value="AB_hydrolase_fold"/>
</dbReference>
<evidence type="ECO:0000256" key="3">
    <source>
        <dbReference type="ARBA" id="ARBA00022801"/>
    </source>
</evidence>
<dbReference type="GO" id="GO:0097176">
    <property type="term" value="P:epoxide metabolic process"/>
    <property type="evidence" value="ECO:0007669"/>
    <property type="project" value="TreeGrafter"/>
</dbReference>
<keyword evidence="3" id="KW-0378">Hydrolase</keyword>
<comment type="similarity">
    <text evidence="1">Belongs to the peptidase S33 family.</text>
</comment>
<dbReference type="SUPFAM" id="SSF53474">
    <property type="entry name" value="alpha/beta-Hydrolases"/>
    <property type="match status" value="1"/>
</dbReference>
<dbReference type="InterPro" id="IPR016292">
    <property type="entry name" value="Epoxide_hydrolase"/>
</dbReference>
<organism evidence="7 8">
    <name type="scientific">Talaromyces rugulosus</name>
    <name type="common">Penicillium rugulosum</name>
    <dbReference type="NCBI Taxonomy" id="121627"/>
    <lineage>
        <taxon>Eukaryota</taxon>
        <taxon>Fungi</taxon>
        <taxon>Dikarya</taxon>
        <taxon>Ascomycota</taxon>
        <taxon>Pezizomycotina</taxon>
        <taxon>Eurotiomycetes</taxon>
        <taxon>Eurotiomycetidae</taxon>
        <taxon>Eurotiales</taxon>
        <taxon>Trichocomaceae</taxon>
        <taxon>Talaromyces</taxon>
        <taxon>Talaromyces sect. Islandici</taxon>
    </lineage>
</organism>
<feature type="active site" description="Proton acceptor" evidence="4">
    <location>
        <position position="401"/>
    </location>
</feature>
<dbReference type="PIRSF" id="PIRSF001112">
    <property type="entry name" value="Epoxide_hydrolase"/>
    <property type="match status" value="1"/>
</dbReference>
<dbReference type="GO" id="GO:0004301">
    <property type="term" value="F:epoxide hydrolase activity"/>
    <property type="evidence" value="ECO:0007669"/>
    <property type="project" value="TreeGrafter"/>
</dbReference>
<dbReference type="AlphaFoldDB" id="A0A7H8R2R6"/>